<dbReference type="GO" id="GO:0003729">
    <property type="term" value="F:mRNA binding"/>
    <property type="evidence" value="ECO:0007669"/>
    <property type="project" value="InterPro"/>
</dbReference>
<protein>
    <submittedName>
        <fullName evidence="8">Toxin HicA</fullName>
    </submittedName>
</protein>
<dbReference type="InterPro" id="IPR038570">
    <property type="entry name" value="HicA_sf"/>
</dbReference>
<evidence type="ECO:0000256" key="5">
    <source>
        <dbReference type="ARBA" id="ARBA00022801"/>
    </source>
</evidence>
<dbReference type="GO" id="GO:0016787">
    <property type="term" value="F:hydrolase activity"/>
    <property type="evidence" value="ECO:0007669"/>
    <property type="project" value="UniProtKB-KW"/>
</dbReference>
<gene>
    <name evidence="8" type="ORF">AP75_04410</name>
</gene>
<keyword evidence="3" id="KW-0540">Nuclease</keyword>
<evidence type="ECO:0000256" key="2">
    <source>
        <dbReference type="ARBA" id="ARBA00022649"/>
    </source>
</evidence>
<dbReference type="Proteomes" id="UP000197587">
    <property type="component" value="Unassembled WGS sequence"/>
</dbReference>
<dbReference type="SUPFAM" id="SSF54786">
    <property type="entry name" value="YcfA/nrd intein domain"/>
    <property type="match status" value="1"/>
</dbReference>
<keyword evidence="4" id="KW-0255">Endonuclease</keyword>
<evidence type="ECO:0000256" key="1">
    <source>
        <dbReference type="ARBA" id="ARBA00006620"/>
    </source>
</evidence>
<keyword evidence="7" id="KW-0346">Stress response</keyword>
<keyword evidence="2" id="KW-1277">Toxin-antitoxin system</keyword>
<comment type="similarity">
    <text evidence="1">Belongs to the HicA mRNA interferase family.</text>
</comment>
<accession>A0A246BAJ4</accession>
<evidence type="ECO:0000256" key="7">
    <source>
        <dbReference type="ARBA" id="ARBA00023016"/>
    </source>
</evidence>
<dbReference type="InterPro" id="IPR012933">
    <property type="entry name" value="HicA_mRNA_interferase"/>
</dbReference>
<evidence type="ECO:0000256" key="6">
    <source>
        <dbReference type="ARBA" id="ARBA00022884"/>
    </source>
</evidence>
<name>A0A246BAJ4_9FLAO</name>
<dbReference type="GO" id="GO:0004519">
    <property type="term" value="F:endonuclease activity"/>
    <property type="evidence" value="ECO:0007669"/>
    <property type="project" value="UniProtKB-KW"/>
</dbReference>
<evidence type="ECO:0000256" key="4">
    <source>
        <dbReference type="ARBA" id="ARBA00022759"/>
    </source>
</evidence>
<keyword evidence="6" id="KW-0694">RNA-binding</keyword>
<dbReference type="Pfam" id="PF07927">
    <property type="entry name" value="HicA_toxin"/>
    <property type="match status" value="1"/>
</dbReference>
<reference evidence="8 9" key="1">
    <citation type="submission" date="2017-05" db="EMBL/GenBank/DDBJ databases">
        <title>Genome of Chryseobacterium haifense.</title>
        <authorList>
            <person name="Newman J.D."/>
        </authorList>
    </citation>
    <scope>NUCLEOTIDE SEQUENCE [LARGE SCALE GENOMIC DNA]</scope>
    <source>
        <strain evidence="8 9">DSM 19056</strain>
    </source>
</reference>
<comment type="caution">
    <text evidence="8">The sequence shown here is derived from an EMBL/GenBank/DDBJ whole genome shotgun (WGS) entry which is preliminary data.</text>
</comment>
<organism evidence="8 9">
    <name type="scientific">Kaistella haifensis DSM 19056</name>
    <dbReference type="NCBI Taxonomy" id="1450526"/>
    <lineage>
        <taxon>Bacteria</taxon>
        <taxon>Pseudomonadati</taxon>
        <taxon>Bacteroidota</taxon>
        <taxon>Flavobacteriia</taxon>
        <taxon>Flavobacteriales</taxon>
        <taxon>Weeksellaceae</taxon>
        <taxon>Chryseobacterium group</taxon>
        <taxon>Kaistella</taxon>
    </lineage>
</organism>
<dbReference type="AlphaFoldDB" id="A0A246BAJ4"/>
<evidence type="ECO:0000313" key="9">
    <source>
        <dbReference type="Proteomes" id="UP000197587"/>
    </source>
</evidence>
<sequence>MKTSELLRKLSKAGCYMVRQGKGSHEIWFSPITGKEFVVPNHGSQEIGKGLEIKIKRTAGI</sequence>
<dbReference type="Gene3D" id="3.30.920.30">
    <property type="entry name" value="Hypothetical protein"/>
    <property type="match status" value="1"/>
</dbReference>
<evidence type="ECO:0000313" key="8">
    <source>
        <dbReference type="EMBL" id="OWK98713.1"/>
    </source>
</evidence>
<keyword evidence="9" id="KW-1185">Reference proteome</keyword>
<proteinExistence type="inferred from homology"/>
<evidence type="ECO:0000256" key="3">
    <source>
        <dbReference type="ARBA" id="ARBA00022722"/>
    </source>
</evidence>
<keyword evidence="5" id="KW-0378">Hydrolase</keyword>
<dbReference type="EMBL" id="JASZ02000006">
    <property type="protein sequence ID" value="OWK98713.1"/>
    <property type="molecule type" value="Genomic_DNA"/>
</dbReference>
<dbReference type="RefSeq" id="WP_088263695.1">
    <property type="nucleotide sequence ID" value="NZ_JASZ02000006.1"/>
</dbReference>